<dbReference type="Proteomes" id="UP000252731">
    <property type="component" value="Unassembled WGS sequence"/>
</dbReference>
<sequence>MAERAISVWQSPSLTEDVLRLYQKKEKTIKSKTDYSLDQHISAFSSETRQLYDLLKTRILNIDSSVQEEIKKFYIAFKCGNRNFVDLSPTKQSIKLWLNCKFGELHDPNQLGRDVTDIGHRGNGDIEIILKPASNLQSVMDLIQQSFRLNSDSD</sequence>
<accession>A0A366K178</accession>
<dbReference type="AlphaFoldDB" id="A0A366K178"/>
<name>A0A366K178_CYTFI</name>
<proteinExistence type="predicted"/>
<evidence type="ECO:0000313" key="3">
    <source>
        <dbReference type="Proteomes" id="UP000252731"/>
    </source>
</evidence>
<feature type="domain" description="DUF5655" evidence="1">
    <location>
        <begin position="38"/>
        <end position="150"/>
    </location>
</feature>
<keyword evidence="3" id="KW-1185">Reference proteome</keyword>
<evidence type="ECO:0000259" key="1">
    <source>
        <dbReference type="Pfam" id="PF18899"/>
    </source>
</evidence>
<dbReference type="InterPro" id="IPR043714">
    <property type="entry name" value="DUF5655"/>
</dbReference>
<dbReference type="RefSeq" id="WP_134177247.1">
    <property type="nucleotide sequence ID" value="NZ_QNSF01000003.1"/>
</dbReference>
<evidence type="ECO:0000313" key="2">
    <source>
        <dbReference type="EMBL" id="RBP95444.1"/>
    </source>
</evidence>
<organism evidence="2 3">
    <name type="scientific">Cytobacillus firmus</name>
    <name type="common">Bacillus firmus</name>
    <dbReference type="NCBI Taxonomy" id="1399"/>
    <lineage>
        <taxon>Bacteria</taxon>
        <taxon>Bacillati</taxon>
        <taxon>Bacillota</taxon>
        <taxon>Bacilli</taxon>
        <taxon>Bacillales</taxon>
        <taxon>Bacillaceae</taxon>
        <taxon>Cytobacillus</taxon>
    </lineage>
</organism>
<dbReference type="Pfam" id="PF18899">
    <property type="entry name" value="DUF5655"/>
    <property type="match status" value="1"/>
</dbReference>
<gene>
    <name evidence="2" type="ORF">DFO70_103488</name>
</gene>
<dbReference type="EMBL" id="QNSF01000003">
    <property type="protein sequence ID" value="RBP95444.1"/>
    <property type="molecule type" value="Genomic_DNA"/>
</dbReference>
<reference evidence="2 3" key="1">
    <citation type="submission" date="2018-06" db="EMBL/GenBank/DDBJ databases">
        <title>Freshwater and sediment microbial communities from various areas in North America, analyzing microbe dynamics in response to fracking.</title>
        <authorList>
            <person name="Lamendella R."/>
        </authorList>
    </citation>
    <scope>NUCLEOTIDE SEQUENCE [LARGE SCALE GENOMIC DNA]</scope>
    <source>
        <strain evidence="2 3">14_TX</strain>
    </source>
</reference>
<comment type="caution">
    <text evidence="2">The sequence shown here is derived from an EMBL/GenBank/DDBJ whole genome shotgun (WGS) entry which is preliminary data.</text>
</comment>
<dbReference type="OrthoDB" id="9798761at2"/>
<protein>
    <submittedName>
        <fullName evidence="2">Putative transport protein</fullName>
    </submittedName>
</protein>